<proteinExistence type="inferred from homology"/>
<evidence type="ECO:0000313" key="8">
    <source>
        <dbReference type="EMBL" id="KAL1889261.1"/>
    </source>
</evidence>
<keyword evidence="2" id="KW-0436">Ligase</keyword>
<feature type="domain" description="AMP-dependent synthetase/ligase" evidence="6">
    <location>
        <begin position="66"/>
        <end position="438"/>
    </location>
</feature>
<evidence type="ECO:0000256" key="3">
    <source>
        <dbReference type="ARBA" id="ARBA00022741"/>
    </source>
</evidence>
<comment type="similarity">
    <text evidence="1">Belongs to the ATP-dependent AMP-binding enzyme family.</text>
</comment>
<evidence type="ECO:0000259" key="7">
    <source>
        <dbReference type="Pfam" id="PF13193"/>
    </source>
</evidence>
<keyword evidence="5" id="KW-1133">Transmembrane helix</keyword>
<dbReference type="Pfam" id="PF13193">
    <property type="entry name" value="AMP-binding_C"/>
    <property type="match status" value="1"/>
</dbReference>
<reference evidence="8 9" key="1">
    <citation type="journal article" date="2024" name="IMA Fungus">
        <title>IMA Genome - F19 : A genome assembly and annotation guide to empower mycologists, including annotated draft genome sequences of Ceratocystis pirilliformis, Diaporthe australafricana, Fusarium ophioides, Paecilomyces lecythidis, and Sporothrix stenoceras.</title>
        <authorList>
            <person name="Aylward J."/>
            <person name="Wilson A.M."/>
            <person name="Visagie C.M."/>
            <person name="Spraker J."/>
            <person name="Barnes I."/>
            <person name="Buitendag C."/>
            <person name="Ceriani C."/>
            <person name="Del Mar Angel L."/>
            <person name="du Plessis D."/>
            <person name="Fuchs T."/>
            <person name="Gasser K."/>
            <person name="Kramer D."/>
            <person name="Li W."/>
            <person name="Munsamy K."/>
            <person name="Piso A."/>
            <person name="Price J.L."/>
            <person name="Sonnekus B."/>
            <person name="Thomas C."/>
            <person name="van der Nest A."/>
            <person name="van Dijk A."/>
            <person name="van Heerden A."/>
            <person name="van Vuuren N."/>
            <person name="Yilmaz N."/>
            <person name="Duong T.A."/>
            <person name="van der Merwe N.A."/>
            <person name="Wingfield M.J."/>
            <person name="Wingfield B.D."/>
        </authorList>
    </citation>
    <scope>NUCLEOTIDE SEQUENCE [LARGE SCALE GENOMIC DNA]</scope>
    <source>
        <strain evidence="8 9">CMW 5346</strain>
    </source>
</reference>
<dbReference type="InterPro" id="IPR045851">
    <property type="entry name" value="AMP-bd_C_sf"/>
</dbReference>
<evidence type="ECO:0000256" key="1">
    <source>
        <dbReference type="ARBA" id="ARBA00006432"/>
    </source>
</evidence>
<feature type="transmembrane region" description="Helical" evidence="5">
    <location>
        <begin position="28"/>
        <end position="45"/>
    </location>
</feature>
<accession>A0ABR3YLT9</accession>
<organism evidence="8 9">
    <name type="scientific">Sporothrix stenoceras</name>
    <dbReference type="NCBI Taxonomy" id="5173"/>
    <lineage>
        <taxon>Eukaryota</taxon>
        <taxon>Fungi</taxon>
        <taxon>Dikarya</taxon>
        <taxon>Ascomycota</taxon>
        <taxon>Pezizomycotina</taxon>
        <taxon>Sordariomycetes</taxon>
        <taxon>Sordariomycetidae</taxon>
        <taxon>Ophiostomatales</taxon>
        <taxon>Ophiostomataceae</taxon>
        <taxon>Sporothrix</taxon>
    </lineage>
</organism>
<dbReference type="SUPFAM" id="SSF56801">
    <property type="entry name" value="Acetyl-CoA synthetase-like"/>
    <property type="match status" value="1"/>
</dbReference>
<sequence length="633" mass="71734">MSKVPLVVSLPAAAAGLAYLNARSSFWYDYLMISSVIPAVVTMAWRRRKGTMSIFYKLEENALSSSTANHTFLLFEDRSYTYAEVYDKALRYGHWWKETMGVEKDDVVALDFMNSDTFIFLWMGLWAIGAKPAFINYNLRDQALIHCINTAKAKLMLVDPDVVDVLTPKLREELPNARIEVFSALLKAQADATEPKRYPDEQRYDDKKESTAILIFTSGTTGLPKAAVVSWAKMIATGNFAFRWMGIKRDDIYYTATCMPLYHSSACLFCLSPVLYSGSTIALGQRFSNKTFWPDVRKFNATAIQYVGETCRYLLAAPPQIDPVTHENLDQKHNVRVALGNGLRPDVWNRFKSRFNIETIAEFYGATEGTLATFNLSRNDFTMGAVGRNGWLYELAMGINIAYVAMDWATETPMRDPETGLCRRCNRDEPGELIFRLPEDNIAERFQGYYGNKKATESKIMRSVFRKGDAWFRTGDVMLRDNEGRTYFHDRIGDTFRWKSENVSTTEVAHVVGLHPDVLEANVYGIALPSHDGRAGCVALVLRNPPTPEFLQSLFIHIEKGLPRYAQPLFLRIVQDSSEHTTGTNKQQKHVLREEGADPEKVKGDAVFWLQNSAYVPFGPDDWKSLEAGQVKL</sequence>
<evidence type="ECO:0000259" key="6">
    <source>
        <dbReference type="Pfam" id="PF00501"/>
    </source>
</evidence>
<dbReference type="Gene3D" id="3.30.300.30">
    <property type="match status" value="1"/>
</dbReference>
<keyword evidence="4" id="KW-0067">ATP-binding</keyword>
<evidence type="ECO:0000256" key="4">
    <source>
        <dbReference type="ARBA" id="ARBA00022840"/>
    </source>
</evidence>
<keyword evidence="5" id="KW-0812">Transmembrane</keyword>
<evidence type="ECO:0000256" key="5">
    <source>
        <dbReference type="SAM" id="Phobius"/>
    </source>
</evidence>
<keyword evidence="3" id="KW-0547">Nucleotide-binding</keyword>
<keyword evidence="5" id="KW-0472">Membrane</keyword>
<dbReference type="InterPro" id="IPR025110">
    <property type="entry name" value="AMP-bd_C"/>
</dbReference>
<dbReference type="PANTHER" id="PTHR43107">
    <property type="entry name" value="LONG-CHAIN FATTY ACID TRANSPORT PROTEIN"/>
    <property type="match status" value="1"/>
</dbReference>
<evidence type="ECO:0000313" key="9">
    <source>
        <dbReference type="Proteomes" id="UP001583186"/>
    </source>
</evidence>
<dbReference type="InterPro" id="IPR000873">
    <property type="entry name" value="AMP-dep_synth/lig_dom"/>
</dbReference>
<dbReference type="EMBL" id="JAWCUI010000077">
    <property type="protein sequence ID" value="KAL1889261.1"/>
    <property type="molecule type" value="Genomic_DNA"/>
</dbReference>
<dbReference type="PROSITE" id="PS00455">
    <property type="entry name" value="AMP_BINDING"/>
    <property type="match status" value="1"/>
</dbReference>
<dbReference type="InterPro" id="IPR020845">
    <property type="entry name" value="AMP-binding_CS"/>
</dbReference>
<keyword evidence="9" id="KW-1185">Reference proteome</keyword>
<gene>
    <name evidence="8" type="primary">FAT1</name>
    <name evidence="8" type="ORF">Sste5346_009016</name>
</gene>
<dbReference type="Pfam" id="PF00501">
    <property type="entry name" value="AMP-binding"/>
    <property type="match status" value="1"/>
</dbReference>
<name>A0ABR3YLT9_9PEZI</name>
<feature type="domain" description="AMP-binding enzyme C-terminal" evidence="7">
    <location>
        <begin position="507"/>
        <end position="579"/>
    </location>
</feature>
<comment type="caution">
    <text evidence="8">The sequence shown here is derived from an EMBL/GenBank/DDBJ whole genome shotgun (WGS) entry which is preliminary data.</text>
</comment>
<dbReference type="InterPro" id="IPR042099">
    <property type="entry name" value="ANL_N_sf"/>
</dbReference>
<dbReference type="PANTHER" id="PTHR43107:SF15">
    <property type="entry name" value="FATTY ACID TRANSPORT PROTEIN 3, ISOFORM A"/>
    <property type="match status" value="1"/>
</dbReference>
<dbReference type="Gene3D" id="3.40.50.12780">
    <property type="entry name" value="N-terminal domain of ligase-like"/>
    <property type="match status" value="1"/>
</dbReference>
<evidence type="ECO:0000256" key="2">
    <source>
        <dbReference type="ARBA" id="ARBA00022598"/>
    </source>
</evidence>
<protein>
    <submittedName>
        <fullName evidence="8">Long-chain fatty acid transporter fat1</fullName>
    </submittedName>
</protein>
<dbReference type="Proteomes" id="UP001583186">
    <property type="component" value="Unassembled WGS sequence"/>
</dbReference>